<name>A0ABS8C0Z8_9ALTE</name>
<protein>
    <recommendedName>
        <fullName evidence="3">DUF4878 domain-containing protein</fullName>
    </recommendedName>
</protein>
<comment type="caution">
    <text evidence="1">The sequence shown here is derived from an EMBL/GenBank/DDBJ whole genome shotgun (WGS) entry which is preliminary data.</text>
</comment>
<accession>A0ABS8C0Z8</accession>
<dbReference type="Proteomes" id="UP000633814">
    <property type="component" value="Unassembled WGS sequence"/>
</dbReference>
<reference evidence="1 2" key="1">
    <citation type="submission" date="2021-10" db="EMBL/GenBank/DDBJ databases">
        <title>Alishewanella koreense sp. nov. isolated from seawater of southwestern coast in South Korea and the proposal for the reclassification of Rheinheimera perlucida and Rheinheimera tuosuensis as Arsukibacterium perlucida and Arsukibacterium tuosuensis.</title>
        <authorList>
            <person name="Kim K.H."/>
            <person name="Ruan W."/>
            <person name="Kim K.R."/>
            <person name="Baek J.H."/>
            <person name="Jeon C.O."/>
        </authorList>
    </citation>
    <scope>NUCLEOTIDE SEQUENCE [LARGE SCALE GENOMIC DNA]</scope>
    <source>
        <strain evidence="1 2">16-MA</strain>
    </source>
</reference>
<dbReference type="EMBL" id="JAEINI020000002">
    <property type="protein sequence ID" value="MCB5225983.1"/>
    <property type="molecule type" value="Genomic_DNA"/>
</dbReference>
<gene>
    <name evidence="1" type="ORF">JAO78_004070</name>
</gene>
<sequence length="149" mass="16988">MAYLKLLLLPLLLLLVSCTEDNPQVNAQIGTPEFIAGEFFHAIYNEKDLNRAKSLSTNEYAKILESYGSVKQVSRTLLNMSFDTVVINVNNSGRNLRQQYDNDATIQLVFDGEFDNKRVQDTRTVEMVRHRGSWLVKTVQADKFSTAIR</sequence>
<evidence type="ECO:0000313" key="2">
    <source>
        <dbReference type="Proteomes" id="UP000633814"/>
    </source>
</evidence>
<dbReference type="PROSITE" id="PS51257">
    <property type="entry name" value="PROKAR_LIPOPROTEIN"/>
    <property type="match status" value="1"/>
</dbReference>
<dbReference type="RefSeq" id="WP_226750077.1">
    <property type="nucleotide sequence ID" value="NZ_JAEINI020000002.1"/>
</dbReference>
<proteinExistence type="predicted"/>
<organism evidence="1 2">
    <name type="scientific">Alishewanella maricola</name>
    <dbReference type="NCBI Taxonomy" id="2795740"/>
    <lineage>
        <taxon>Bacteria</taxon>
        <taxon>Pseudomonadati</taxon>
        <taxon>Pseudomonadota</taxon>
        <taxon>Gammaproteobacteria</taxon>
        <taxon>Alteromonadales</taxon>
        <taxon>Alteromonadaceae</taxon>
        <taxon>Alishewanella</taxon>
    </lineage>
</organism>
<evidence type="ECO:0000313" key="1">
    <source>
        <dbReference type="EMBL" id="MCB5225983.1"/>
    </source>
</evidence>
<evidence type="ECO:0008006" key="3">
    <source>
        <dbReference type="Google" id="ProtNLM"/>
    </source>
</evidence>
<keyword evidence="2" id="KW-1185">Reference proteome</keyword>